<accession>A0A6C0B429</accession>
<dbReference type="AlphaFoldDB" id="A0A6C0B429"/>
<feature type="transmembrane region" description="Helical" evidence="1">
    <location>
        <begin position="6"/>
        <end position="26"/>
    </location>
</feature>
<reference evidence="2" key="1">
    <citation type="journal article" date="2020" name="Nature">
        <title>Giant virus diversity and host interactions through global metagenomics.</title>
        <authorList>
            <person name="Schulz F."/>
            <person name="Roux S."/>
            <person name="Paez-Espino D."/>
            <person name="Jungbluth S."/>
            <person name="Walsh D.A."/>
            <person name="Denef V.J."/>
            <person name="McMahon K.D."/>
            <person name="Konstantinidis K.T."/>
            <person name="Eloe-Fadrosh E.A."/>
            <person name="Kyrpides N.C."/>
            <person name="Woyke T."/>
        </authorList>
    </citation>
    <scope>NUCLEOTIDE SEQUENCE</scope>
    <source>
        <strain evidence="2">GVMAG-M-3300009422-16</strain>
    </source>
</reference>
<evidence type="ECO:0000313" key="2">
    <source>
        <dbReference type="EMBL" id="QHS86551.1"/>
    </source>
</evidence>
<name>A0A6C0B429_9ZZZZ</name>
<keyword evidence="1" id="KW-1133">Transmembrane helix</keyword>
<keyword evidence="1" id="KW-0812">Transmembrane</keyword>
<sequence length="172" mass="18968">MNSRNIVIGLLAAVLVATLYYTYYIVPSNKSNIFGINIDQGNSYGVDFIGGSRGNIGVERFMNPAALDYKMGEYSNIQLKEEDQINYDKLHNMHNEPNELINVPEACDSFECQQGIVPSVDGCAGAPKSAAMFKFNRSSPECCPSTYSTSSGCVCLTDKQKNYISYNRGNNK</sequence>
<organism evidence="2">
    <name type="scientific">viral metagenome</name>
    <dbReference type="NCBI Taxonomy" id="1070528"/>
    <lineage>
        <taxon>unclassified sequences</taxon>
        <taxon>metagenomes</taxon>
        <taxon>organismal metagenomes</taxon>
    </lineage>
</organism>
<proteinExistence type="predicted"/>
<evidence type="ECO:0000256" key="1">
    <source>
        <dbReference type="SAM" id="Phobius"/>
    </source>
</evidence>
<protein>
    <submittedName>
        <fullName evidence="2">Uncharacterized protein</fullName>
    </submittedName>
</protein>
<keyword evidence="1" id="KW-0472">Membrane</keyword>
<dbReference type="EMBL" id="MN739058">
    <property type="protein sequence ID" value="QHS86551.1"/>
    <property type="molecule type" value="Genomic_DNA"/>
</dbReference>